<protein>
    <submittedName>
        <fullName evidence="3">Phosphatase PAP2 family protein</fullName>
    </submittedName>
</protein>
<feature type="transmembrane region" description="Helical" evidence="1">
    <location>
        <begin position="178"/>
        <end position="198"/>
    </location>
</feature>
<dbReference type="RefSeq" id="WP_162108746.1">
    <property type="nucleotide sequence ID" value="NZ_CP060028.1"/>
</dbReference>
<dbReference type="InterPro" id="IPR036938">
    <property type="entry name" value="PAP2/HPO_sf"/>
</dbReference>
<evidence type="ECO:0000259" key="2">
    <source>
        <dbReference type="Pfam" id="PF01569"/>
    </source>
</evidence>
<keyword evidence="1" id="KW-1133">Transmembrane helix</keyword>
<dbReference type="InterPro" id="IPR000326">
    <property type="entry name" value="PAP2/HPO"/>
</dbReference>
<dbReference type="Proteomes" id="UP000515506">
    <property type="component" value="Chromosome"/>
</dbReference>
<gene>
    <name evidence="3" type="ORF">H4W19_10000</name>
</gene>
<keyword evidence="1" id="KW-0812">Transmembrane</keyword>
<accession>A0ABX6R8E0</accession>
<dbReference type="CDD" id="cd03396">
    <property type="entry name" value="PAP2_like_6"/>
    <property type="match status" value="1"/>
</dbReference>
<keyword evidence="4" id="KW-1185">Reference proteome</keyword>
<evidence type="ECO:0000313" key="4">
    <source>
        <dbReference type="Proteomes" id="UP000515506"/>
    </source>
</evidence>
<feature type="transmembrane region" description="Helical" evidence="1">
    <location>
        <begin position="74"/>
        <end position="91"/>
    </location>
</feature>
<evidence type="ECO:0000256" key="1">
    <source>
        <dbReference type="SAM" id="Phobius"/>
    </source>
</evidence>
<feature type="transmembrane region" description="Helical" evidence="1">
    <location>
        <begin position="42"/>
        <end position="62"/>
    </location>
</feature>
<proteinExistence type="predicted"/>
<feature type="transmembrane region" description="Helical" evidence="1">
    <location>
        <begin position="153"/>
        <end position="172"/>
    </location>
</feature>
<evidence type="ECO:0000313" key="3">
    <source>
        <dbReference type="EMBL" id="QND78733.1"/>
    </source>
</evidence>
<dbReference type="SUPFAM" id="SSF48317">
    <property type="entry name" value="Acid phosphatase/Vanadium-dependent haloperoxidase"/>
    <property type="match status" value="1"/>
</dbReference>
<keyword evidence="1" id="KW-0472">Membrane</keyword>
<reference evidence="3 4" key="1">
    <citation type="submission" date="2020-08" db="EMBL/GenBank/DDBJ databases">
        <title>Streptomycin resistant and MDR strain, P. mexicana.</title>
        <authorList>
            <person name="Ganesh-kumar S."/>
            <person name="Zhe T."/>
            <person name="Yu Z."/>
            <person name="Min Y."/>
        </authorList>
    </citation>
    <scope>NUCLEOTIDE SEQUENCE [LARGE SCALE GENOMIC DNA]</scope>
    <source>
        <strain evidence="3 4">GTZY</strain>
    </source>
</reference>
<dbReference type="Pfam" id="PF01569">
    <property type="entry name" value="PAP2"/>
    <property type="match status" value="1"/>
</dbReference>
<name>A0ABX6R8E0_PSEMX</name>
<dbReference type="EMBL" id="CP060028">
    <property type="protein sequence ID" value="QND78733.1"/>
    <property type="molecule type" value="Genomic_DNA"/>
</dbReference>
<sequence length="211" mass="23372">MTLTVVLTGEWDMRVASWVYAWGDNAWSYKNGFWTEQIIHKAGRAVTTVGVLTVLVLIAMTYLRPRLRGWRGPAIRLFTAIAISTALVSILKRYSGLDCPWSIAGLGGSNPYLTLFDFRPLKSGCFPSGHASSGYAWLALYFFFAEVRVKHRWTGLAVGMTVGLLFGIGQQLRGAHFLSHDVVTALICWVVPASLFMLRARHRQPPRGAAG</sequence>
<feature type="domain" description="Phosphatidic acid phosphatase type 2/haloperoxidase" evidence="2">
    <location>
        <begin position="74"/>
        <end position="194"/>
    </location>
</feature>
<organism evidence="3 4">
    <name type="scientific">Pseudoxanthomonas mexicana</name>
    <dbReference type="NCBI Taxonomy" id="128785"/>
    <lineage>
        <taxon>Bacteria</taxon>
        <taxon>Pseudomonadati</taxon>
        <taxon>Pseudomonadota</taxon>
        <taxon>Gammaproteobacteria</taxon>
        <taxon>Lysobacterales</taxon>
        <taxon>Lysobacteraceae</taxon>
        <taxon>Pseudoxanthomonas</taxon>
    </lineage>
</organism>